<reference evidence="1 2" key="1">
    <citation type="submission" date="2016-07" db="EMBL/GenBank/DDBJ databases">
        <title>Multiple horizontal gene transfer events from other fungi enriched the ability of initially mycotrophic Trichoderma (Ascomycota) to feed on dead plant biomass.</title>
        <authorList>
            <consortium name="DOE Joint Genome Institute"/>
            <person name="Aerts A."/>
            <person name="Atanasova L."/>
            <person name="Chenthamara K."/>
            <person name="Zhang J."/>
            <person name="Grujic M."/>
            <person name="Henrissat B."/>
            <person name="Kuo A."/>
            <person name="Salamov A."/>
            <person name="Lipzen A."/>
            <person name="Labutti K."/>
            <person name="Barry K."/>
            <person name="Miao Y."/>
            <person name="Rahimi M.J."/>
            <person name="Shen Q."/>
            <person name="Grigoriev I.V."/>
            <person name="Kubicek C.P."/>
            <person name="Druzhinina I.S."/>
        </authorList>
    </citation>
    <scope>NUCLEOTIDE SEQUENCE [LARGE SCALE GENOMIC DNA]</scope>
    <source>
        <strain evidence="1 2">CBS 433.97</strain>
    </source>
</reference>
<proteinExistence type="predicted"/>
<gene>
    <name evidence="1" type="ORF">M441DRAFT_56877</name>
</gene>
<name>A0A2T3ZBC9_TRIA4</name>
<evidence type="ECO:0000313" key="1">
    <source>
        <dbReference type="EMBL" id="PTB42080.1"/>
    </source>
</evidence>
<organism evidence="1 2">
    <name type="scientific">Trichoderma asperellum (strain ATCC 204424 / CBS 433.97 / NBRC 101777)</name>
    <dbReference type="NCBI Taxonomy" id="1042311"/>
    <lineage>
        <taxon>Eukaryota</taxon>
        <taxon>Fungi</taxon>
        <taxon>Dikarya</taxon>
        <taxon>Ascomycota</taxon>
        <taxon>Pezizomycotina</taxon>
        <taxon>Sordariomycetes</taxon>
        <taxon>Hypocreomycetidae</taxon>
        <taxon>Hypocreales</taxon>
        <taxon>Hypocreaceae</taxon>
        <taxon>Trichoderma</taxon>
    </lineage>
</organism>
<keyword evidence="2" id="KW-1185">Reference proteome</keyword>
<accession>A0A2T3ZBC9</accession>
<dbReference type="Proteomes" id="UP000240493">
    <property type="component" value="Unassembled WGS sequence"/>
</dbReference>
<dbReference type="EMBL" id="KZ679260">
    <property type="protein sequence ID" value="PTB42080.1"/>
    <property type="molecule type" value="Genomic_DNA"/>
</dbReference>
<evidence type="ECO:0000313" key="2">
    <source>
        <dbReference type="Proteomes" id="UP000240493"/>
    </source>
</evidence>
<sequence>MTLKGACMYVDAQSGYLGRDGVRGSASGATAIGDWRCWWWIVGLTVIYVWLREAYSMDLYERFGL</sequence>
<dbReference type="AlphaFoldDB" id="A0A2T3ZBC9"/>
<protein>
    <submittedName>
        <fullName evidence="1">Uncharacterized protein</fullName>
    </submittedName>
</protein>